<evidence type="ECO:0000313" key="2">
    <source>
        <dbReference type="EMBL" id="NMG18204.1"/>
    </source>
</evidence>
<keyword evidence="1" id="KW-1133">Transmembrane helix</keyword>
<sequence>MLPGLVFKKSSSTQHFQIRWVSAVADFLLAGMVVGPLTAPFLAASGLPMLPVIANIIYFMGVHVCPQPEMGVALSPPYIMAVCMRCYGTVTGLLITRLLYGFTGGKGFYWLKQYGWSGAALASVLMMAYPLELAAEVLGWWSFNNYVVTPFGLMTGLAWGLFTIPILHEWRRTPDDEKFGA</sequence>
<feature type="transmembrane region" description="Helical" evidence="1">
    <location>
        <begin position="114"/>
        <end position="131"/>
    </location>
</feature>
<feature type="transmembrane region" description="Helical" evidence="1">
    <location>
        <begin position="20"/>
        <end position="43"/>
    </location>
</feature>
<gene>
    <name evidence="2" type="ORF">DP116_01575</name>
</gene>
<organism evidence="2 3">
    <name type="scientific">Brasilonema bromeliae SPC951</name>
    <dbReference type="NCBI Taxonomy" id="385972"/>
    <lineage>
        <taxon>Bacteria</taxon>
        <taxon>Bacillati</taxon>
        <taxon>Cyanobacteriota</taxon>
        <taxon>Cyanophyceae</taxon>
        <taxon>Nostocales</taxon>
        <taxon>Scytonemataceae</taxon>
        <taxon>Brasilonema</taxon>
        <taxon>Bromeliae group (in: Brasilonema)</taxon>
    </lineage>
</organism>
<evidence type="ECO:0000256" key="1">
    <source>
        <dbReference type="SAM" id="Phobius"/>
    </source>
</evidence>
<feature type="transmembrane region" description="Helical" evidence="1">
    <location>
        <begin position="78"/>
        <end position="102"/>
    </location>
</feature>
<name>A0ABX1P1M0_9CYAN</name>
<dbReference type="EMBL" id="QMEB01000006">
    <property type="protein sequence ID" value="NMG18204.1"/>
    <property type="molecule type" value="Genomic_DNA"/>
</dbReference>
<evidence type="ECO:0000313" key="3">
    <source>
        <dbReference type="Proteomes" id="UP000718564"/>
    </source>
</evidence>
<keyword evidence="1" id="KW-0812">Transmembrane</keyword>
<accession>A0ABX1P1M0</accession>
<dbReference type="RefSeq" id="WP_169153501.1">
    <property type="nucleotide sequence ID" value="NZ_CAWPJE010000237.1"/>
</dbReference>
<protein>
    <submittedName>
        <fullName evidence="2">DUF2085 domain-containing protein</fullName>
    </submittedName>
</protein>
<dbReference type="Pfam" id="PF09858">
    <property type="entry name" value="DUF2085"/>
    <property type="match status" value="1"/>
</dbReference>
<comment type="caution">
    <text evidence="2">The sequence shown here is derived from an EMBL/GenBank/DDBJ whole genome shotgun (WGS) entry which is preliminary data.</text>
</comment>
<dbReference type="Proteomes" id="UP000718564">
    <property type="component" value="Unassembled WGS sequence"/>
</dbReference>
<keyword evidence="1" id="KW-0472">Membrane</keyword>
<dbReference type="InterPro" id="IPR019206">
    <property type="entry name" value="DUF2085_TM"/>
</dbReference>
<reference evidence="2 3" key="1">
    <citation type="submission" date="2018-06" db="EMBL/GenBank/DDBJ databases">
        <title>Comparative genomics of Brasilonema spp. strains.</title>
        <authorList>
            <person name="Alvarenga D.O."/>
            <person name="Fiore M.F."/>
            <person name="Varani A.M."/>
        </authorList>
    </citation>
    <scope>NUCLEOTIDE SEQUENCE [LARGE SCALE GENOMIC DNA]</scope>
    <source>
        <strain evidence="2 3">SPC951</strain>
    </source>
</reference>
<feature type="transmembrane region" description="Helical" evidence="1">
    <location>
        <begin position="143"/>
        <end position="162"/>
    </location>
</feature>
<keyword evidence="3" id="KW-1185">Reference proteome</keyword>
<proteinExistence type="predicted"/>